<evidence type="ECO:0000256" key="1">
    <source>
        <dbReference type="SAM" id="Phobius"/>
    </source>
</evidence>
<keyword evidence="3" id="KW-1185">Reference proteome</keyword>
<comment type="caution">
    <text evidence="2">The sequence shown here is derived from an EMBL/GenBank/DDBJ whole genome shotgun (WGS) entry which is preliminary data.</text>
</comment>
<reference evidence="2" key="1">
    <citation type="journal article" date="2021" name="IMA Fungus">
        <title>Genomic characterization of three marine fungi, including Emericellopsis atlantica sp. nov. with signatures of a generalist lifestyle and marine biomass degradation.</title>
        <authorList>
            <person name="Hagestad O.C."/>
            <person name="Hou L."/>
            <person name="Andersen J.H."/>
            <person name="Hansen E.H."/>
            <person name="Altermark B."/>
            <person name="Li C."/>
            <person name="Kuhnert E."/>
            <person name="Cox R.J."/>
            <person name="Crous P.W."/>
            <person name="Spatafora J.W."/>
            <person name="Lail K."/>
            <person name="Amirebrahimi M."/>
            <person name="Lipzen A."/>
            <person name="Pangilinan J."/>
            <person name="Andreopoulos W."/>
            <person name="Hayes R.D."/>
            <person name="Ng V."/>
            <person name="Grigoriev I.V."/>
            <person name="Jackson S.A."/>
            <person name="Sutton T.D.S."/>
            <person name="Dobson A.D.W."/>
            <person name="Rama T."/>
        </authorList>
    </citation>
    <scope>NUCLEOTIDE SEQUENCE</scope>
    <source>
        <strain evidence="2">TRa3180A</strain>
    </source>
</reference>
<keyword evidence="1" id="KW-1133">Transmembrane helix</keyword>
<dbReference type="Proteomes" id="UP000887226">
    <property type="component" value="Unassembled WGS sequence"/>
</dbReference>
<protein>
    <submittedName>
        <fullName evidence="2">Uncharacterized protein</fullName>
    </submittedName>
</protein>
<feature type="transmembrane region" description="Helical" evidence="1">
    <location>
        <begin position="21"/>
        <end position="46"/>
    </location>
</feature>
<evidence type="ECO:0000313" key="2">
    <source>
        <dbReference type="EMBL" id="KAG9240305.1"/>
    </source>
</evidence>
<keyword evidence="1" id="KW-0812">Transmembrane</keyword>
<evidence type="ECO:0000313" key="3">
    <source>
        <dbReference type="Proteomes" id="UP000887226"/>
    </source>
</evidence>
<name>A0A9P7YW32_9HELO</name>
<feature type="transmembrane region" description="Helical" evidence="1">
    <location>
        <begin position="66"/>
        <end position="85"/>
    </location>
</feature>
<dbReference type="EMBL" id="MU254496">
    <property type="protein sequence ID" value="KAG9240305.1"/>
    <property type="molecule type" value="Genomic_DNA"/>
</dbReference>
<proteinExistence type="predicted"/>
<dbReference type="AlphaFoldDB" id="A0A9P7YW32"/>
<gene>
    <name evidence="2" type="ORF">BJ878DRAFT_526901</name>
</gene>
<sequence length="91" mass="10001">MMNHRSIEVPGYFKNSSSSNAATVGIVCCSQRIALVVIVVVFVGSLRLSDVSTDAYPHIEKMLTNYIPNVLSLPTGWGFASMWRVRAVSRP</sequence>
<accession>A0A9P7YW32</accession>
<organism evidence="2 3">
    <name type="scientific">Calycina marina</name>
    <dbReference type="NCBI Taxonomy" id="1763456"/>
    <lineage>
        <taxon>Eukaryota</taxon>
        <taxon>Fungi</taxon>
        <taxon>Dikarya</taxon>
        <taxon>Ascomycota</taxon>
        <taxon>Pezizomycotina</taxon>
        <taxon>Leotiomycetes</taxon>
        <taxon>Helotiales</taxon>
        <taxon>Pezizellaceae</taxon>
        <taxon>Calycina</taxon>
    </lineage>
</organism>
<keyword evidence="1" id="KW-0472">Membrane</keyword>